<gene>
    <name evidence="2" type="ORF">G7077_08540</name>
</gene>
<evidence type="ECO:0000313" key="3">
    <source>
        <dbReference type="Proteomes" id="UP000503222"/>
    </source>
</evidence>
<name>A0A6G7YQD0_9SPHN</name>
<dbReference type="GO" id="GO:0005886">
    <property type="term" value="C:plasma membrane"/>
    <property type="evidence" value="ECO:0007669"/>
    <property type="project" value="UniProtKB-SubCell"/>
</dbReference>
<comment type="subcellular location">
    <subcellularLocation>
        <location evidence="1">Cell membrane</location>
        <topology evidence="1">Multi-pass membrane protein</topology>
    </subcellularLocation>
</comment>
<keyword evidence="1" id="KW-0812">Transmembrane</keyword>
<dbReference type="InterPro" id="IPR002994">
    <property type="entry name" value="Surf1/Shy1"/>
</dbReference>
<protein>
    <recommendedName>
        <fullName evidence="1">SURF1-like protein</fullName>
    </recommendedName>
</protein>
<evidence type="ECO:0000313" key="2">
    <source>
        <dbReference type="EMBL" id="QIK78937.1"/>
    </source>
</evidence>
<dbReference type="PROSITE" id="PS50895">
    <property type="entry name" value="SURF1"/>
    <property type="match status" value="1"/>
</dbReference>
<proteinExistence type="inferred from homology"/>
<accession>A0A6G7YQD0</accession>
<dbReference type="CDD" id="cd06662">
    <property type="entry name" value="SURF1"/>
    <property type="match status" value="1"/>
</dbReference>
<dbReference type="Proteomes" id="UP000503222">
    <property type="component" value="Chromosome"/>
</dbReference>
<keyword evidence="1" id="KW-0472">Membrane</keyword>
<keyword evidence="1" id="KW-1133">Transmembrane helix</keyword>
<keyword evidence="1" id="KW-1003">Cell membrane</keyword>
<comment type="caution">
    <text evidence="1">Lacks conserved residue(s) required for the propagation of feature annotation.</text>
</comment>
<dbReference type="EMBL" id="CP049869">
    <property type="protein sequence ID" value="QIK78937.1"/>
    <property type="molecule type" value="Genomic_DNA"/>
</dbReference>
<sequence>MRRLPILATIVVLLAAGTMVALGVWQIRRAQEKEALLTRYEAARNLPPVSYPTMPSKSADLPLYRTADAVCVRVLGHRATAGRNQAGDVGYSQIVDCTTGAEGPGLAVDIGWSRNPNATVTWSGGPVRGVVAPDSRTRMRLVAATAASGLQPSAPPSIADIPNNHRSYAVQWFLFAGLALLIYGLALRKRRGAPDQQP</sequence>
<dbReference type="RefSeq" id="WP_166411328.1">
    <property type="nucleotide sequence ID" value="NZ_CP049869.1"/>
</dbReference>
<reference evidence="2 3" key="1">
    <citation type="submission" date="2020-03" db="EMBL/GenBank/DDBJ databases">
        <title>Sphingomonas sp. nov., isolated from fish.</title>
        <authorList>
            <person name="Hyun D.-W."/>
            <person name="Bae J.-W."/>
        </authorList>
    </citation>
    <scope>NUCLEOTIDE SEQUENCE [LARGE SCALE GENOMIC DNA]</scope>
    <source>
        <strain evidence="2 3">HDW15B</strain>
    </source>
</reference>
<comment type="similarity">
    <text evidence="1">Belongs to the SURF1 family.</text>
</comment>
<feature type="transmembrane region" description="Helical" evidence="1">
    <location>
        <begin position="168"/>
        <end position="187"/>
    </location>
</feature>
<evidence type="ECO:0000256" key="1">
    <source>
        <dbReference type="RuleBase" id="RU363076"/>
    </source>
</evidence>
<dbReference type="Pfam" id="PF02104">
    <property type="entry name" value="SURF1"/>
    <property type="match status" value="1"/>
</dbReference>
<dbReference type="AlphaFoldDB" id="A0A6G7YQD0"/>
<organism evidence="2 3">
    <name type="scientific">Sphingomonas piscis</name>
    <dbReference type="NCBI Taxonomy" id="2714943"/>
    <lineage>
        <taxon>Bacteria</taxon>
        <taxon>Pseudomonadati</taxon>
        <taxon>Pseudomonadota</taxon>
        <taxon>Alphaproteobacteria</taxon>
        <taxon>Sphingomonadales</taxon>
        <taxon>Sphingomonadaceae</taxon>
        <taxon>Sphingomonas</taxon>
    </lineage>
</organism>
<dbReference type="KEGG" id="spii:G7077_08540"/>
<keyword evidence="3" id="KW-1185">Reference proteome</keyword>